<dbReference type="Proteomes" id="UP001651050">
    <property type="component" value="Unassembled WGS sequence"/>
</dbReference>
<dbReference type="Gene3D" id="1.10.1740.10">
    <property type="match status" value="1"/>
</dbReference>
<evidence type="ECO:0000313" key="4">
    <source>
        <dbReference type="EMBL" id="MCK9793201.1"/>
    </source>
</evidence>
<organism evidence="4 5">
    <name type="scientific">Isoptericola peretonis</name>
    <dbReference type="NCBI Taxonomy" id="2918523"/>
    <lineage>
        <taxon>Bacteria</taxon>
        <taxon>Bacillati</taxon>
        <taxon>Actinomycetota</taxon>
        <taxon>Actinomycetes</taxon>
        <taxon>Micrococcales</taxon>
        <taxon>Promicromonosporaceae</taxon>
        <taxon>Isoptericola</taxon>
    </lineage>
</organism>
<dbReference type="SUPFAM" id="SSF88659">
    <property type="entry name" value="Sigma3 and sigma4 domains of RNA polymerase sigma factors"/>
    <property type="match status" value="1"/>
</dbReference>
<feature type="domain" description="DUF6596" evidence="3">
    <location>
        <begin position="192"/>
        <end position="289"/>
    </location>
</feature>
<name>A0ABT0J138_9MICO</name>
<dbReference type="PANTHER" id="PTHR47756:SF2">
    <property type="entry name" value="BLL6612 PROTEIN"/>
    <property type="match status" value="1"/>
</dbReference>
<feature type="compositionally biased region" description="Pro residues" evidence="1">
    <location>
        <begin position="418"/>
        <end position="428"/>
    </location>
</feature>
<dbReference type="InterPro" id="IPR007627">
    <property type="entry name" value="RNA_pol_sigma70_r2"/>
</dbReference>
<comment type="caution">
    <text evidence="4">The sequence shown here is derived from an EMBL/GenBank/DDBJ whole genome shotgun (WGS) entry which is preliminary data.</text>
</comment>
<evidence type="ECO:0000259" key="2">
    <source>
        <dbReference type="Pfam" id="PF04542"/>
    </source>
</evidence>
<dbReference type="PANTHER" id="PTHR47756">
    <property type="entry name" value="BLL6612 PROTEIN-RELATED"/>
    <property type="match status" value="1"/>
</dbReference>
<protein>
    <submittedName>
        <fullName evidence="4">RNA polymerase subunit sigma-70</fullName>
    </submittedName>
</protein>
<dbReference type="InterPro" id="IPR046531">
    <property type="entry name" value="DUF6596"/>
</dbReference>
<dbReference type="Gene3D" id="1.10.10.10">
    <property type="entry name" value="Winged helix-like DNA-binding domain superfamily/Winged helix DNA-binding domain"/>
    <property type="match status" value="1"/>
</dbReference>
<keyword evidence="5" id="KW-1185">Reference proteome</keyword>
<proteinExistence type="predicted"/>
<dbReference type="InterPro" id="IPR013325">
    <property type="entry name" value="RNA_pol_sigma_r2"/>
</dbReference>
<sequence>MTATSPDDRVDSVDRVAYDAAAAAARDGYGRLVALLAAGSGDLQAAEDALGDALERALATWPEAGVPDNPAGWLLTVARRRLRDRHRSAEVRRTMPLVPERHAPVRLEDVDPDAVGDRRLELMLVCAHPAVDPVARTPLMLTAVLGFTAAQVAPAFSVPAATMATRLVRAKRRIKDAGVPFVLPDRSVLPDRMADVLEAVYGAYVVEWSTADAEPRRLPSEALRLAEVLAQLAPRDPEVRGLAALVLLSTARAAARTDAEGRFVPLTEQDPGRWDAAAIARAHEHLRAAHAQGAVGRFQLEAAVQAVHCARRAGEPPDRAALRRLHDALQRVAPSLGGAVARAAVVAETDGPAAGLAALDALGDAAARFQPAWAVRAELLARLGRAEDAAAAYDRAITLTHDPVERAHLESRRASMPPQGPLSGPPVHPTARSDHARDLRLER</sequence>
<dbReference type="SUPFAM" id="SSF88946">
    <property type="entry name" value="Sigma2 domain of RNA polymerase sigma factors"/>
    <property type="match status" value="1"/>
</dbReference>
<accession>A0ABT0J138</accession>
<dbReference type="Pfam" id="PF20239">
    <property type="entry name" value="DUF6596"/>
    <property type="match status" value="1"/>
</dbReference>
<feature type="domain" description="RNA polymerase sigma-70 region 2" evidence="2">
    <location>
        <begin position="31"/>
        <end position="89"/>
    </location>
</feature>
<evidence type="ECO:0000259" key="3">
    <source>
        <dbReference type="Pfam" id="PF20239"/>
    </source>
</evidence>
<evidence type="ECO:0000313" key="5">
    <source>
        <dbReference type="Proteomes" id="UP001651050"/>
    </source>
</evidence>
<gene>
    <name evidence="4" type="ORF">M1843_05505</name>
</gene>
<dbReference type="InterPro" id="IPR013324">
    <property type="entry name" value="RNA_pol_sigma_r3/r4-like"/>
</dbReference>
<feature type="compositionally biased region" description="Basic and acidic residues" evidence="1">
    <location>
        <begin position="431"/>
        <end position="443"/>
    </location>
</feature>
<dbReference type="RefSeq" id="WP_416343065.1">
    <property type="nucleotide sequence ID" value="NZ_JALQCY010000002.1"/>
</dbReference>
<dbReference type="InterPro" id="IPR036388">
    <property type="entry name" value="WH-like_DNA-bd_sf"/>
</dbReference>
<feature type="region of interest" description="Disordered" evidence="1">
    <location>
        <begin position="411"/>
        <end position="443"/>
    </location>
</feature>
<dbReference type="EMBL" id="JALQCY010000002">
    <property type="protein sequence ID" value="MCK9793201.1"/>
    <property type="molecule type" value="Genomic_DNA"/>
</dbReference>
<dbReference type="Pfam" id="PF04542">
    <property type="entry name" value="Sigma70_r2"/>
    <property type="match status" value="1"/>
</dbReference>
<evidence type="ECO:0000256" key="1">
    <source>
        <dbReference type="SAM" id="MobiDB-lite"/>
    </source>
</evidence>
<reference evidence="4 5" key="1">
    <citation type="submission" date="2022-02" db="EMBL/GenBank/DDBJ databases">
        <title>The car tank lid bacteriome: a reservoir of bacteria with potential in bioremediation of fuel.</title>
        <authorList>
            <person name="Vidal-Verdu A."/>
            <person name="Gomez-Martinez D."/>
            <person name="Latorre-Perez A."/>
            <person name="Pereto J."/>
            <person name="Porcar M."/>
        </authorList>
    </citation>
    <scope>NUCLEOTIDE SEQUENCE [LARGE SCALE GENOMIC DNA]</scope>
    <source>
        <strain evidence="4 5">4D.3</strain>
    </source>
</reference>